<keyword evidence="2" id="KW-1133">Transmembrane helix</keyword>
<dbReference type="EMBL" id="LCYG01000016">
    <property type="protein sequence ID" value="KLK93928.1"/>
    <property type="molecule type" value="Genomic_DNA"/>
</dbReference>
<name>A0A0H1RFE8_9HYPH</name>
<evidence type="ECO:0000256" key="1">
    <source>
        <dbReference type="SAM" id="MobiDB-lite"/>
    </source>
</evidence>
<comment type="caution">
    <text evidence="3">The sequence shown here is derived from an EMBL/GenBank/DDBJ whole genome shotgun (WGS) entry which is preliminary data.</text>
</comment>
<dbReference type="Proteomes" id="UP000035489">
    <property type="component" value="Unassembled WGS sequence"/>
</dbReference>
<protein>
    <submittedName>
        <fullName evidence="3">Uncharacterized protein</fullName>
    </submittedName>
</protein>
<evidence type="ECO:0000256" key="2">
    <source>
        <dbReference type="SAM" id="Phobius"/>
    </source>
</evidence>
<keyword evidence="2" id="KW-0472">Membrane</keyword>
<keyword evidence="4" id="KW-1185">Reference proteome</keyword>
<feature type="region of interest" description="Disordered" evidence="1">
    <location>
        <begin position="38"/>
        <end position="90"/>
    </location>
</feature>
<feature type="transmembrane region" description="Helical" evidence="2">
    <location>
        <begin position="6"/>
        <end position="31"/>
    </location>
</feature>
<dbReference type="AlphaFoldDB" id="A0A0H1RFE8"/>
<dbReference type="PATRIC" id="fig|1225564.3.peg.1553"/>
<gene>
    <name evidence="3" type="ORF">AA309_05440</name>
</gene>
<accession>A0A0H1RFE8</accession>
<feature type="compositionally biased region" description="Basic and acidic residues" evidence="1">
    <location>
        <begin position="76"/>
        <end position="90"/>
    </location>
</feature>
<reference evidence="3 4" key="1">
    <citation type="submission" date="2015-05" db="EMBL/GenBank/DDBJ databases">
        <title>Draft genome sequence of Microvirga vignae strain BR3299, a novel nitrogen fixing bacteria isolated from Brazil semi-aired region.</title>
        <authorList>
            <person name="Zilli J.E."/>
            <person name="Passos S.R."/>
            <person name="Leite J."/>
            <person name="Baldani J.I."/>
            <person name="Xavier G.R."/>
            <person name="Rumjaneck N.G."/>
            <person name="Simoes-Araujo J.L."/>
        </authorList>
    </citation>
    <scope>NUCLEOTIDE SEQUENCE [LARGE SCALE GENOMIC DNA]</scope>
    <source>
        <strain evidence="3 4">BR3299</strain>
    </source>
</reference>
<sequence>MTDTAWLITAVAVVAIIVVLVLAGNLGFINLTLFGNTGLKAGQHKPRATAEGAKAGRDIKARTGPGGEASANRSTAGRDVDVSSGYDDQR</sequence>
<keyword evidence="2" id="KW-0812">Transmembrane</keyword>
<proteinExistence type="predicted"/>
<evidence type="ECO:0000313" key="4">
    <source>
        <dbReference type="Proteomes" id="UP000035489"/>
    </source>
</evidence>
<evidence type="ECO:0000313" key="3">
    <source>
        <dbReference type="EMBL" id="KLK93928.1"/>
    </source>
</evidence>
<organism evidence="3 4">
    <name type="scientific">Microvirga vignae</name>
    <dbReference type="NCBI Taxonomy" id="1225564"/>
    <lineage>
        <taxon>Bacteria</taxon>
        <taxon>Pseudomonadati</taxon>
        <taxon>Pseudomonadota</taxon>
        <taxon>Alphaproteobacteria</taxon>
        <taxon>Hyphomicrobiales</taxon>
        <taxon>Methylobacteriaceae</taxon>
        <taxon>Microvirga</taxon>
    </lineage>
</organism>